<dbReference type="Gene3D" id="3.80.10.10">
    <property type="entry name" value="Ribonuclease Inhibitor"/>
    <property type="match status" value="1"/>
</dbReference>
<name>A0AAV2DJ52_9ROSI</name>
<dbReference type="InterPro" id="IPR058922">
    <property type="entry name" value="WHD_DRP"/>
</dbReference>
<dbReference type="Gene3D" id="1.10.10.10">
    <property type="entry name" value="Winged helix-like DNA-binding domain superfamily/Winged helix DNA-binding domain"/>
    <property type="match status" value="1"/>
</dbReference>
<dbReference type="InterPro" id="IPR002182">
    <property type="entry name" value="NB-ARC"/>
</dbReference>
<dbReference type="InterPro" id="IPR032675">
    <property type="entry name" value="LRR_dom_sf"/>
</dbReference>
<dbReference type="Gene3D" id="1.20.5.4130">
    <property type="match status" value="1"/>
</dbReference>
<dbReference type="InterPro" id="IPR056789">
    <property type="entry name" value="LRR_R13L1-DRL21"/>
</dbReference>
<feature type="domain" description="Disease resistance N-terminal" evidence="8">
    <location>
        <begin position="4"/>
        <end position="93"/>
    </location>
</feature>
<keyword evidence="1" id="KW-0433">Leucine-rich repeat</keyword>
<accession>A0AAV2DJ52</accession>
<evidence type="ECO:0000259" key="9">
    <source>
        <dbReference type="Pfam" id="PF23559"/>
    </source>
</evidence>
<dbReference type="GO" id="GO:0006952">
    <property type="term" value="P:defense response"/>
    <property type="evidence" value="ECO:0007669"/>
    <property type="project" value="UniProtKB-KW"/>
</dbReference>
<dbReference type="Proteomes" id="UP001497516">
    <property type="component" value="Chromosome 3"/>
</dbReference>
<dbReference type="Pfam" id="PF23559">
    <property type="entry name" value="WHD_DRP"/>
    <property type="match status" value="1"/>
</dbReference>
<reference evidence="11 12" key="1">
    <citation type="submission" date="2024-04" db="EMBL/GenBank/DDBJ databases">
        <authorList>
            <person name="Fracassetti M."/>
        </authorList>
    </citation>
    <scope>NUCLEOTIDE SEQUENCE [LARGE SCALE GENOMIC DNA]</scope>
</reference>
<dbReference type="InterPro" id="IPR036388">
    <property type="entry name" value="WH-like_DNA-bd_sf"/>
</dbReference>
<dbReference type="InterPro" id="IPR003591">
    <property type="entry name" value="Leu-rich_rpt_typical-subtyp"/>
</dbReference>
<keyword evidence="4" id="KW-0611">Plant defense</keyword>
<evidence type="ECO:0000256" key="1">
    <source>
        <dbReference type="ARBA" id="ARBA00022614"/>
    </source>
</evidence>
<dbReference type="GO" id="GO:0051707">
    <property type="term" value="P:response to other organism"/>
    <property type="evidence" value="ECO:0007669"/>
    <property type="project" value="UniProtKB-ARBA"/>
</dbReference>
<evidence type="ECO:0000256" key="3">
    <source>
        <dbReference type="ARBA" id="ARBA00022741"/>
    </source>
</evidence>
<dbReference type="Pfam" id="PF25019">
    <property type="entry name" value="LRR_R13L1-DRL21"/>
    <property type="match status" value="1"/>
</dbReference>
<feature type="region of interest" description="Disordered" evidence="6">
    <location>
        <begin position="799"/>
        <end position="818"/>
    </location>
</feature>
<dbReference type="InterPro" id="IPR041118">
    <property type="entry name" value="Rx_N"/>
</dbReference>
<dbReference type="Gene3D" id="3.40.50.300">
    <property type="entry name" value="P-loop containing nucleotide triphosphate hydrolases"/>
    <property type="match status" value="1"/>
</dbReference>
<dbReference type="PRINTS" id="PR00364">
    <property type="entry name" value="DISEASERSIST"/>
</dbReference>
<dbReference type="InterPro" id="IPR027417">
    <property type="entry name" value="P-loop_NTPase"/>
</dbReference>
<keyword evidence="2" id="KW-0677">Repeat</keyword>
<feature type="domain" description="NB-ARC" evidence="7">
    <location>
        <begin position="225"/>
        <end position="389"/>
    </location>
</feature>
<dbReference type="SMART" id="SM00369">
    <property type="entry name" value="LRR_TYP"/>
    <property type="match status" value="3"/>
</dbReference>
<organism evidence="11 12">
    <name type="scientific">Linum trigynum</name>
    <dbReference type="NCBI Taxonomy" id="586398"/>
    <lineage>
        <taxon>Eukaryota</taxon>
        <taxon>Viridiplantae</taxon>
        <taxon>Streptophyta</taxon>
        <taxon>Embryophyta</taxon>
        <taxon>Tracheophyta</taxon>
        <taxon>Spermatophyta</taxon>
        <taxon>Magnoliopsida</taxon>
        <taxon>eudicotyledons</taxon>
        <taxon>Gunneridae</taxon>
        <taxon>Pentapetalae</taxon>
        <taxon>rosids</taxon>
        <taxon>fabids</taxon>
        <taxon>Malpighiales</taxon>
        <taxon>Linaceae</taxon>
        <taxon>Linum</taxon>
    </lineage>
</organism>
<dbReference type="GO" id="GO:0005524">
    <property type="term" value="F:ATP binding"/>
    <property type="evidence" value="ECO:0007669"/>
    <property type="project" value="UniProtKB-KW"/>
</dbReference>
<dbReference type="Pfam" id="PF00931">
    <property type="entry name" value="NB-ARC"/>
    <property type="match status" value="1"/>
</dbReference>
<feature type="domain" description="R13L1/DRL21-like LRR repeat region" evidence="10">
    <location>
        <begin position="749"/>
        <end position="886"/>
    </location>
</feature>
<evidence type="ECO:0000259" key="7">
    <source>
        <dbReference type="Pfam" id="PF00931"/>
    </source>
</evidence>
<dbReference type="Gene3D" id="1.10.8.430">
    <property type="entry name" value="Helical domain of apoptotic protease-activating factors"/>
    <property type="match status" value="1"/>
</dbReference>
<evidence type="ECO:0000256" key="4">
    <source>
        <dbReference type="ARBA" id="ARBA00022821"/>
    </source>
</evidence>
<evidence type="ECO:0000256" key="6">
    <source>
        <dbReference type="SAM" id="MobiDB-lite"/>
    </source>
</evidence>
<evidence type="ECO:0000256" key="2">
    <source>
        <dbReference type="ARBA" id="ARBA00022737"/>
    </source>
</evidence>
<protein>
    <submittedName>
        <fullName evidence="11">Uncharacterized protein</fullName>
    </submittedName>
</protein>
<feature type="domain" description="Disease resistance protein winged helix" evidence="9">
    <location>
        <begin position="478"/>
        <end position="558"/>
    </location>
</feature>
<sequence>MAGIVSMAIQQLAPILVDELKQRARLVIGAEGDVKKLTNTLTAIQALLADAEQKQLTQETVKLWIHNLKDASYDMVDVLDEWRTAILRRQLQDAAEESNVDPNWFETALYQISSFQIRVCPFFNPASCCFFPVNDICLRYDIASRIKRIRERIDDISNDKETFTFEISSEVASGSNSADAPSRELTSSLMDTVMEGRDAELDQLLEAVLLGDQTTEDDDDDDNRRNLQVVSLIGMGGLGKTTLAKSVYGEVRSYFDKSIWVCVSQPFDRLRIAKEILVSLSDDGSVDPYHNDLSFGQVLERIHGRLAAGMIKLFLVLDDCWEEDPEKWQELLMGALSSARYGSRVLVTTRNQNVANALGCGVGGEPRVIRLGVLSDEACFAIFSRFAFMGWSERDVDMVKDIGVEVVRQKCCGIPLSAKALGGLLRSKKGGRMQWQNVLDSKVWELKLSKEKDLFAPLWLSYYDLTPQLRQCFSYCSVFPKNFVIEKDKLIKLWMAQGYLVVSGCSTSSSDTDELERTGEQYFESLVIRSFFQDFQTVKDQCGSRVGFKMHDLVHDFAQFASSNECYSMGTDQIDGSNLTEVKVRHLSAVYGLPFESICAMRGLRSLLFLPRWGYVFEDMDTELLSRLTSLRSLDLRDCWIEELPSGIHKLIHLRMLDLSYNDFLRELPDALSDLYNLQTLDVNFCTSLERWPNGMEKLVNLTHLSNSQVWGLIPKGIGKLQGLKTLLELRLGRDNHRENGAESSAASLKDLQQLNRLQDSLTIIGLGGSSEHVEEAEHAELDKKTKLTVLSLRFSVDKEERNDGDEQQQQQRREAEDVKVIEALRPPPNLDYLVVEFYQGSAPMSPSWMESMKFVTKIKLSDFINCVELPCLGKLPCLEALILSNFPSVKKVGSEFTGSSSKKVVLFPRLTKLGFIDFPEWEEWEEINGDGDDGEEGGGLLFMPGLRSLRLDGCTKLRKLPEVIVRRSKVEKVIMIRDCDSLEYE</sequence>
<keyword evidence="5" id="KW-0067">ATP-binding</keyword>
<dbReference type="InterPro" id="IPR001611">
    <property type="entry name" value="Leu-rich_rpt"/>
</dbReference>
<proteinExistence type="predicted"/>
<evidence type="ECO:0000259" key="8">
    <source>
        <dbReference type="Pfam" id="PF18052"/>
    </source>
</evidence>
<dbReference type="CDD" id="cd14798">
    <property type="entry name" value="RX-CC_like"/>
    <property type="match status" value="1"/>
</dbReference>
<keyword evidence="12" id="KW-1185">Reference proteome</keyword>
<evidence type="ECO:0000313" key="11">
    <source>
        <dbReference type="EMBL" id="CAL1373515.1"/>
    </source>
</evidence>
<evidence type="ECO:0000313" key="12">
    <source>
        <dbReference type="Proteomes" id="UP001497516"/>
    </source>
</evidence>
<dbReference type="Pfam" id="PF13855">
    <property type="entry name" value="LRR_8"/>
    <property type="match status" value="1"/>
</dbReference>
<dbReference type="AlphaFoldDB" id="A0AAV2DJ52"/>
<keyword evidence="3" id="KW-0547">Nucleotide-binding</keyword>
<dbReference type="SUPFAM" id="SSF52058">
    <property type="entry name" value="L domain-like"/>
    <property type="match status" value="1"/>
</dbReference>
<dbReference type="PANTHER" id="PTHR36766:SF40">
    <property type="entry name" value="DISEASE RESISTANCE PROTEIN RGA3"/>
    <property type="match status" value="1"/>
</dbReference>
<dbReference type="Pfam" id="PF18052">
    <property type="entry name" value="Rx_N"/>
    <property type="match status" value="1"/>
</dbReference>
<evidence type="ECO:0000259" key="10">
    <source>
        <dbReference type="Pfam" id="PF25019"/>
    </source>
</evidence>
<dbReference type="GO" id="GO:0043531">
    <property type="term" value="F:ADP binding"/>
    <property type="evidence" value="ECO:0007669"/>
    <property type="project" value="InterPro"/>
</dbReference>
<dbReference type="PANTHER" id="PTHR36766">
    <property type="entry name" value="PLANT BROAD-SPECTRUM MILDEW RESISTANCE PROTEIN RPW8"/>
    <property type="match status" value="1"/>
</dbReference>
<dbReference type="InterPro" id="IPR038005">
    <property type="entry name" value="RX-like_CC"/>
</dbReference>
<evidence type="ECO:0000256" key="5">
    <source>
        <dbReference type="ARBA" id="ARBA00022840"/>
    </source>
</evidence>
<dbReference type="InterPro" id="IPR042197">
    <property type="entry name" value="Apaf_helical"/>
</dbReference>
<dbReference type="EMBL" id="OZ034816">
    <property type="protein sequence ID" value="CAL1373515.1"/>
    <property type="molecule type" value="Genomic_DNA"/>
</dbReference>
<gene>
    <name evidence="11" type="ORF">LTRI10_LOCUS15438</name>
</gene>
<dbReference type="SUPFAM" id="SSF52540">
    <property type="entry name" value="P-loop containing nucleoside triphosphate hydrolases"/>
    <property type="match status" value="1"/>
</dbReference>